<sequence>MLHACQSQFDQDNHLTHEFFLRVCNNFPYSWQPVYGFFQYTEANTTSHFTHMSVSFNKLLDVIGESRNVELFWELLHETGLRHLVNDKTFRIALNTLAAARELKKYIDAVETMMETHFKINRYDEALKLFQMMRTMSIDNLGLSTYRLVIEWMCKRGKNAQACMMFEEMRERGIQVDNLTSASLIYGLLVRGRVREAYRIVEEIEKPDVSVYHGLIKGLLKLRRASEATQVFREMIKRGCEPTMHTYIMSLQGHLGKRGRKGTYPLVNFETVFVGGLVKAGKSLEATKYVERSLRKGLVRCRDMITTSFCIIIQMLKGVLYNVPVIVELVGSAVANQILHMKDGEGKVKFVLQSIFTQLMLASKESPK</sequence>
<feature type="repeat" description="PPR" evidence="3">
    <location>
        <begin position="208"/>
        <end position="242"/>
    </location>
</feature>
<feature type="repeat" description="PPR" evidence="3">
    <location>
        <begin position="142"/>
        <end position="176"/>
    </location>
</feature>
<dbReference type="AlphaFoldDB" id="A0AAW0KBF2"/>
<evidence type="ECO:0000256" key="3">
    <source>
        <dbReference type="PROSITE-ProRule" id="PRU00708"/>
    </source>
</evidence>
<keyword evidence="2" id="KW-0677">Repeat</keyword>
<proteinExistence type="inferred from homology"/>
<evidence type="ECO:0000313" key="5">
    <source>
        <dbReference type="Proteomes" id="UP000237347"/>
    </source>
</evidence>
<comment type="caution">
    <text evidence="4">The sequence shown here is derived from an EMBL/GenBank/DDBJ whole genome shotgun (WGS) entry which is preliminary data.</text>
</comment>
<evidence type="ECO:0000256" key="2">
    <source>
        <dbReference type="ARBA" id="ARBA00022737"/>
    </source>
</evidence>
<dbReference type="NCBIfam" id="TIGR00756">
    <property type="entry name" value="PPR"/>
    <property type="match status" value="3"/>
</dbReference>
<dbReference type="Pfam" id="PF01535">
    <property type="entry name" value="PPR"/>
    <property type="match status" value="1"/>
</dbReference>
<dbReference type="Gene3D" id="1.25.40.10">
    <property type="entry name" value="Tetratricopeptide repeat domain"/>
    <property type="match status" value="2"/>
</dbReference>
<dbReference type="Proteomes" id="UP000237347">
    <property type="component" value="Unassembled WGS sequence"/>
</dbReference>
<dbReference type="PROSITE" id="PS51375">
    <property type="entry name" value="PPR"/>
    <property type="match status" value="2"/>
</dbReference>
<dbReference type="InterPro" id="IPR050667">
    <property type="entry name" value="PPR-containing_protein"/>
</dbReference>
<keyword evidence="5" id="KW-1185">Reference proteome</keyword>
<gene>
    <name evidence="4" type="ORF">CFP56_022973</name>
</gene>
<dbReference type="EMBL" id="PKMF04000362">
    <property type="protein sequence ID" value="KAK7836080.1"/>
    <property type="molecule type" value="Genomic_DNA"/>
</dbReference>
<dbReference type="PANTHER" id="PTHR47939:SF12">
    <property type="entry name" value="PENTACOTRIPEPTIDE-REPEAT REGION OF PRORP DOMAIN-CONTAINING PROTEIN"/>
    <property type="match status" value="1"/>
</dbReference>
<evidence type="ECO:0000313" key="4">
    <source>
        <dbReference type="EMBL" id="KAK7836080.1"/>
    </source>
</evidence>
<protein>
    <submittedName>
        <fullName evidence="4">Pentatricopeptide repeat-containing protein</fullName>
    </submittedName>
</protein>
<evidence type="ECO:0000256" key="1">
    <source>
        <dbReference type="ARBA" id="ARBA00007626"/>
    </source>
</evidence>
<reference evidence="4 5" key="1">
    <citation type="journal article" date="2018" name="Sci. Data">
        <title>The draft genome sequence of cork oak.</title>
        <authorList>
            <person name="Ramos A.M."/>
            <person name="Usie A."/>
            <person name="Barbosa P."/>
            <person name="Barros P.M."/>
            <person name="Capote T."/>
            <person name="Chaves I."/>
            <person name="Simoes F."/>
            <person name="Abreu I."/>
            <person name="Carrasquinho I."/>
            <person name="Faro C."/>
            <person name="Guimaraes J.B."/>
            <person name="Mendonca D."/>
            <person name="Nobrega F."/>
            <person name="Rodrigues L."/>
            <person name="Saibo N.J.M."/>
            <person name="Varela M.C."/>
            <person name="Egas C."/>
            <person name="Matos J."/>
            <person name="Miguel C.M."/>
            <person name="Oliveira M.M."/>
            <person name="Ricardo C.P."/>
            <person name="Goncalves S."/>
        </authorList>
    </citation>
    <scope>NUCLEOTIDE SEQUENCE [LARGE SCALE GENOMIC DNA]</scope>
    <source>
        <strain evidence="5">cv. HL8</strain>
    </source>
</reference>
<dbReference type="InterPro" id="IPR011990">
    <property type="entry name" value="TPR-like_helical_dom_sf"/>
</dbReference>
<dbReference type="PANTHER" id="PTHR47939">
    <property type="entry name" value="MEMBRANE-ASSOCIATED SALT-INDUCIBLE PROTEIN-LIKE"/>
    <property type="match status" value="1"/>
</dbReference>
<dbReference type="InterPro" id="IPR002885">
    <property type="entry name" value="PPR_rpt"/>
</dbReference>
<name>A0AAW0KBF2_QUESU</name>
<organism evidence="4 5">
    <name type="scientific">Quercus suber</name>
    <name type="common">Cork oak</name>
    <dbReference type="NCBI Taxonomy" id="58331"/>
    <lineage>
        <taxon>Eukaryota</taxon>
        <taxon>Viridiplantae</taxon>
        <taxon>Streptophyta</taxon>
        <taxon>Embryophyta</taxon>
        <taxon>Tracheophyta</taxon>
        <taxon>Spermatophyta</taxon>
        <taxon>Magnoliopsida</taxon>
        <taxon>eudicotyledons</taxon>
        <taxon>Gunneridae</taxon>
        <taxon>Pentapetalae</taxon>
        <taxon>rosids</taxon>
        <taxon>fabids</taxon>
        <taxon>Fagales</taxon>
        <taxon>Fagaceae</taxon>
        <taxon>Quercus</taxon>
    </lineage>
</organism>
<dbReference type="Pfam" id="PF13041">
    <property type="entry name" value="PPR_2"/>
    <property type="match status" value="2"/>
</dbReference>
<comment type="similarity">
    <text evidence="1">Belongs to the PPR family. P subfamily.</text>
</comment>
<accession>A0AAW0KBF2</accession>